<sequence length="499" mass="54087">MNQAARVIVNGFREQARSYRKQHHHKDFAMTQNTAIADMSAIELLAHFRARRLSPVDVTEDALARIERFNPLVNAYCYTDPHGALATARAAEQRWFKGEPMGALDGLPTSIKELTATRGMPTRKASQVISAEGPWEEDAPITTFLRDAGAVILGKTTSPEFGWKGVTDSPLYGITRNPWDTRMTSGGSSGGAAVAASLNLGVLHQGSDAGGSIRIPAGFTGTFGFKPTFGYIPQWPASATTLVSHLGPMTRTVDEAVLFLHTVARPDPRDGLLGAPRQTPWLPESTDLRGLRIAYSANFGYVQVDPQVAGAVAQAVERLAQLGAHVEAVDPGFSNPLELFKTIVNAGAVDMARQLSDAQKSLLDPGLLRFTEQCRHTTLAQFTAAQAERADLVAHMNSFHTRYDLLVCPMLPITAFEAGHDVPPGSGMDDWLKWSPFSYPFNLTQQPAASLPCGFSDEGLPIGLQVVGARFADDQVLRLCRAYEQAFPTTHLQAPIVKN</sequence>
<accession>A0A3M5UE52</accession>
<dbReference type="InterPro" id="IPR000120">
    <property type="entry name" value="Amidase"/>
</dbReference>
<dbReference type="NCBIfam" id="NF004815">
    <property type="entry name" value="PRK06169.1"/>
    <property type="match status" value="1"/>
</dbReference>
<dbReference type="PIRSF" id="PIRSF001221">
    <property type="entry name" value="Amidase_fungi"/>
    <property type="match status" value="1"/>
</dbReference>
<comment type="caution">
    <text evidence="3">The sequence shown here is derived from an EMBL/GenBank/DDBJ whole genome shotgun (WGS) entry which is preliminary data.</text>
</comment>
<comment type="similarity">
    <text evidence="1">Belongs to the amidase family.</text>
</comment>
<dbReference type="GO" id="GO:0003824">
    <property type="term" value="F:catalytic activity"/>
    <property type="evidence" value="ECO:0007669"/>
    <property type="project" value="InterPro"/>
</dbReference>
<dbReference type="Gene3D" id="3.90.1300.10">
    <property type="entry name" value="Amidase signature (AS) domain"/>
    <property type="match status" value="1"/>
</dbReference>
<evidence type="ECO:0000256" key="1">
    <source>
        <dbReference type="ARBA" id="ARBA00009199"/>
    </source>
</evidence>
<evidence type="ECO:0000313" key="4">
    <source>
        <dbReference type="Proteomes" id="UP000280395"/>
    </source>
</evidence>
<gene>
    <name evidence="3" type="ORF">ALP29_00191</name>
</gene>
<reference evidence="3 4" key="1">
    <citation type="submission" date="2018-08" db="EMBL/GenBank/DDBJ databases">
        <title>Recombination of ecologically and evolutionarily significant loci maintains genetic cohesion in the Pseudomonas syringae species complex.</title>
        <authorList>
            <person name="Dillon M."/>
            <person name="Thakur S."/>
            <person name="Almeida R.N.D."/>
            <person name="Weir B.S."/>
            <person name="Guttman D.S."/>
        </authorList>
    </citation>
    <scope>NUCLEOTIDE SEQUENCE [LARGE SCALE GENOMIC DNA]</scope>
    <source>
        <strain evidence="3 4">ICMP 14479</strain>
    </source>
</reference>
<dbReference type="InterPro" id="IPR023631">
    <property type="entry name" value="Amidase_dom"/>
</dbReference>
<name>A0A3M5UE52_PSESX</name>
<evidence type="ECO:0000313" key="3">
    <source>
        <dbReference type="EMBL" id="RMU44089.1"/>
    </source>
</evidence>
<dbReference type="EMBL" id="RBUA01001380">
    <property type="protein sequence ID" value="RMU44089.1"/>
    <property type="molecule type" value="Genomic_DNA"/>
</dbReference>
<evidence type="ECO:0000259" key="2">
    <source>
        <dbReference type="Pfam" id="PF01425"/>
    </source>
</evidence>
<organism evidence="3 4">
    <name type="scientific">Pseudomonas syringae pv. avii</name>
    <dbReference type="NCBI Taxonomy" id="663959"/>
    <lineage>
        <taxon>Bacteria</taxon>
        <taxon>Pseudomonadati</taxon>
        <taxon>Pseudomonadota</taxon>
        <taxon>Gammaproteobacteria</taxon>
        <taxon>Pseudomonadales</taxon>
        <taxon>Pseudomonadaceae</taxon>
        <taxon>Pseudomonas</taxon>
        <taxon>Pseudomonas syringae</taxon>
    </lineage>
</organism>
<dbReference type="Pfam" id="PF01425">
    <property type="entry name" value="Amidase"/>
    <property type="match status" value="1"/>
</dbReference>
<dbReference type="InterPro" id="IPR036928">
    <property type="entry name" value="AS_sf"/>
</dbReference>
<dbReference type="SUPFAM" id="SSF75304">
    <property type="entry name" value="Amidase signature (AS) enzymes"/>
    <property type="match status" value="1"/>
</dbReference>
<protein>
    <recommendedName>
        <fullName evidence="2">Amidase domain-containing protein</fullName>
    </recommendedName>
</protein>
<feature type="domain" description="Amidase" evidence="2">
    <location>
        <begin position="57"/>
        <end position="477"/>
    </location>
</feature>
<dbReference type="PANTHER" id="PTHR11895:SF7">
    <property type="entry name" value="GLUTAMYL-TRNA(GLN) AMIDOTRANSFERASE SUBUNIT A, MITOCHONDRIAL"/>
    <property type="match status" value="1"/>
</dbReference>
<proteinExistence type="inferred from homology"/>
<dbReference type="PANTHER" id="PTHR11895">
    <property type="entry name" value="TRANSAMIDASE"/>
    <property type="match status" value="1"/>
</dbReference>
<dbReference type="Proteomes" id="UP000280395">
    <property type="component" value="Unassembled WGS sequence"/>
</dbReference>
<dbReference type="AlphaFoldDB" id="A0A3M5UE52"/>